<dbReference type="CDD" id="cd00096">
    <property type="entry name" value="Ig"/>
    <property type="match status" value="1"/>
</dbReference>
<protein>
    <recommendedName>
        <fullName evidence="2">Immunoglobulin domain-containing protein</fullName>
    </recommendedName>
</protein>
<proteinExistence type="predicted"/>
<sequence length="239" mass="26607">LSQSVCHLIILFLLCLLLMIRFLASQGHQQKLMSLGKLELGNTEFYWLNVKLSLKKVPSCSVRMIRNTLYSFSFSNRSLCFLTDPNVLFLVDSLIYGKEDSDILLVCPLTDPDVLNFTLRKCDGKPLPKNMTFIPNPQKGIIIKNAQRSFKGCYQCLAKHNGVEKISEHIFLNVRPGNTGVFSSCRAPDFHLSFLGADGRCSDEKLPLVDGFVACLTSAGSSSVRAQVQVWPQSLLSSV</sequence>
<dbReference type="PANTHER" id="PTHR15360">
    <property type="entry name" value="PLATELET-DERIVED GROWTH FACTOR RECEPTOR LIKE"/>
    <property type="match status" value="1"/>
</dbReference>
<dbReference type="Gene3D" id="2.60.40.10">
    <property type="entry name" value="Immunoglobulins"/>
    <property type="match status" value="1"/>
</dbReference>
<keyword evidence="1" id="KW-1133">Transmembrane helix</keyword>
<feature type="transmembrane region" description="Helical" evidence="1">
    <location>
        <begin position="6"/>
        <end position="24"/>
    </location>
</feature>
<evidence type="ECO:0000313" key="3">
    <source>
        <dbReference type="Ensembl" id="ENSPSTP00000018343.1"/>
    </source>
</evidence>
<dbReference type="SMART" id="SM00409">
    <property type="entry name" value="IG"/>
    <property type="match status" value="1"/>
</dbReference>
<evidence type="ECO:0000313" key="4">
    <source>
        <dbReference type="Proteomes" id="UP000694428"/>
    </source>
</evidence>
<evidence type="ECO:0000259" key="2">
    <source>
        <dbReference type="SMART" id="SM00409"/>
    </source>
</evidence>
<dbReference type="InterPro" id="IPR003599">
    <property type="entry name" value="Ig_sub"/>
</dbReference>
<organism evidence="3 4">
    <name type="scientific">Pavo cristatus</name>
    <name type="common">Indian peafowl</name>
    <name type="synonym">Blue peafowl</name>
    <dbReference type="NCBI Taxonomy" id="9049"/>
    <lineage>
        <taxon>Eukaryota</taxon>
        <taxon>Metazoa</taxon>
        <taxon>Chordata</taxon>
        <taxon>Craniata</taxon>
        <taxon>Vertebrata</taxon>
        <taxon>Euteleostomi</taxon>
        <taxon>Archelosauria</taxon>
        <taxon>Archosauria</taxon>
        <taxon>Dinosauria</taxon>
        <taxon>Saurischia</taxon>
        <taxon>Theropoda</taxon>
        <taxon>Coelurosauria</taxon>
        <taxon>Aves</taxon>
        <taxon>Neognathae</taxon>
        <taxon>Galloanserae</taxon>
        <taxon>Galliformes</taxon>
        <taxon>Phasianidae</taxon>
        <taxon>Phasianinae</taxon>
        <taxon>Pavo</taxon>
    </lineage>
</organism>
<name>A0A8C9FMQ3_PAVCR</name>
<dbReference type="FunFam" id="2.60.40.10:FF:001913">
    <property type="entry name" value="Mast/stem cell growth factor receptor Kit"/>
    <property type="match status" value="1"/>
</dbReference>
<keyword evidence="4" id="KW-1185">Reference proteome</keyword>
<dbReference type="PANTHER" id="PTHR15360:SF2">
    <property type="entry name" value="PLATELET-DERIVED GROWTH FACTOR RECEPTOR-LIKE PROTEIN"/>
    <property type="match status" value="1"/>
</dbReference>
<dbReference type="InterPro" id="IPR042495">
    <property type="entry name" value="PDGFRL"/>
</dbReference>
<dbReference type="AlphaFoldDB" id="A0A8C9FMQ3"/>
<reference evidence="3" key="2">
    <citation type="submission" date="2025-09" db="UniProtKB">
        <authorList>
            <consortium name="Ensembl"/>
        </authorList>
    </citation>
    <scope>IDENTIFICATION</scope>
</reference>
<feature type="domain" description="Immunoglobulin" evidence="2">
    <location>
        <begin position="92"/>
        <end position="175"/>
    </location>
</feature>
<dbReference type="InterPro" id="IPR036179">
    <property type="entry name" value="Ig-like_dom_sf"/>
</dbReference>
<dbReference type="InterPro" id="IPR013783">
    <property type="entry name" value="Ig-like_fold"/>
</dbReference>
<keyword evidence="1" id="KW-0812">Transmembrane</keyword>
<accession>A0A8C9FMQ3</accession>
<evidence type="ECO:0000256" key="1">
    <source>
        <dbReference type="SAM" id="Phobius"/>
    </source>
</evidence>
<keyword evidence="1" id="KW-0472">Membrane</keyword>
<dbReference type="Proteomes" id="UP000694428">
    <property type="component" value="Unplaced"/>
</dbReference>
<dbReference type="SUPFAM" id="SSF48726">
    <property type="entry name" value="Immunoglobulin"/>
    <property type="match status" value="1"/>
</dbReference>
<reference evidence="3" key="1">
    <citation type="submission" date="2025-08" db="UniProtKB">
        <authorList>
            <consortium name="Ensembl"/>
        </authorList>
    </citation>
    <scope>IDENTIFICATION</scope>
</reference>
<dbReference type="Ensembl" id="ENSPSTT00000019218.1">
    <property type="protein sequence ID" value="ENSPSTP00000018343.1"/>
    <property type="gene ID" value="ENSPSTG00000013158.1"/>
</dbReference>